<sequence length="444" mass="48929">MSADRPTVDPNRVVQHVQAHVASRLAMMGAATSCVVALSGGLDSSVLLHALARGPRRGELGIRAIHVNHGLQAAASEFAARAEALASSLCVPCVVIQVNIPPSDQGVEGEARIQRYRALAAALQPGEWLLTAHHDDDQAETILARLARAAGGSALRGIAPVRSFGAGHLARPLLGLGRAELLAYAETCGLQWCEDPMNRALDLERSFLRHQVLPLLQTRWPDYAAQAARSVALLQPSLALAEQATLRQLASVQDADPSVLNLDALLQHGDADVLAMVRMWLAQLGLERPGARWLAELLRQLREGAEALHLVTQQVQVRQYRRRLFASRTGPAEPRTLSDDQEWDGREPLPWSDGREYVLSAPLREPLQVRFRRGGERIRLSDQGRSQEVRDLFQRHGLPPWNRDLPFLFVAGNLLAVGDLWQSEAFRRHLGTVRLRSHPLESMD</sequence>
<dbReference type="Proteomes" id="UP000241074">
    <property type="component" value="Chromosome"/>
</dbReference>
<dbReference type="InterPro" id="IPR014729">
    <property type="entry name" value="Rossmann-like_a/b/a_fold"/>
</dbReference>
<evidence type="ECO:0000256" key="1">
    <source>
        <dbReference type="ARBA" id="ARBA00004496"/>
    </source>
</evidence>
<dbReference type="InterPro" id="IPR015262">
    <property type="entry name" value="tRNA_Ile_lys_synt_subst-bd"/>
</dbReference>
<evidence type="ECO:0000256" key="2">
    <source>
        <dbReference type="ARBA" id="ARBA00022490"/>
    </source>
</evidence>
<dbReference type="SUPFAM" id="SSF56037">
    <property type="entry name" value="PheT/TilS domain"/>
    <property type="match status" value="1"/>
</dbReference>
<evidence type="ECO:0000256" key="5">
    <source>
        <dbReference type="ARBA" id="ARBA00022741"/>
    </source>
</evidence>
<dbReference type="CDD" id="cd01992">
    <property type="entry name" value="TilS_N"/>
    <property type="match status" value="1"/>
</dbReference>
<comment type="domain">
    <text evidence="8">The N-terminal region contains the highly conserved SGGXDS motif, predicted to be a P-loop motif involved in ATP binding.</text>
</comment>
<dbReference type="KEGG" id="xba:C7S18_14250"/>
<accession>A0A2P1PTW5</accession>
<keyword evidence="11" id="KW-1185">Reference proteome</keyword>
<keyword evidence="3 8" id="KW-0436">Ligase</keyword>
<dbReference type="EMBL" id="CP027860">
    <property type="protein sequence ID" value="AVP98283.1"/>
    <property type="molecule type" value="Genomic_DNA"/>
</dbReference>
<dbReference type="Pfam" id="PF01171">
    <property type="entry name" value="ATP_bind_3"/>
    <property type="match status" value="1"/>
</dbReference>
<dbReference type="EC" id="6.3.4.19" evidence="8"/>
<protein>
    <recommendedName>
        <fullName evidence="8">tRNA(Ile)-lysidine synthase</fullName>
        <ecNumber evidence="8">6.3.4.19</ecNumber>
    </recommendedName>
    <alternativeName>
        <fullName evidence="8">tRNA(Ile)-2-lysyl-cytidine synthase</fullName>
    </alternativeName>
    <alternativeName>
        <fullName evidence="8">tRNA(Ile)-lysidine synthetase</fullName>
    </alternativeName>
</protein>
<comment type="catalytic activity">
    <reaction evidence="7 8">
        <text>cytidine(34) in tRNA(Ile2) + L-lysine + ATP = lysidine(34) in tRNA(Ile2) + AMP + diphosphate + H(+)</text>
        <dbReference type="Rhea" id="RHEA:43744"/>
        <dbReference type="Rhea" id="RHEA-COMP:10625"/>
        <dbReference type="Rhea" id="RHEA-COMP:10670"/>
        <dbReference type="ChEBI" id="CHEBI:15378"/>
        <dbReference type="ChEBI" id="CHEBI:30616"/>
        <dbReference type="ChEBI" id="CHEBI:32551"/>
        <dbReference type="ChEBI" id="CHEBI:33019"/>
        <dbReference type="ChEBI" id="CHEBI:82748"/>
        <dbReference type="ChEBI" id="CHEBI:83665"/>
        <dbReference type="ChEBI" id="CHEBI:456215"/>
        <dbReference type="EC" id="6.3.4.19"/>
    </reaction>
</comment>
<evidence type="ECO:0000259" key="9">
    <source>
        <dbReference type="SMART" id="SM00977"/>
    </source>
</evidence>
<comment type="similarity">
    <text evidence="8">Belongs to the tRNA(Ile)-lysidine synthase family.</text>
</comment>
<dbReference type="GO" id="GO:0032267">
    <property type="term" value="F:tRNA(Ile)-lysidine synthase activity"/>
    <property type="evidence" value="ECO:0007669"/>
    <property type="project" value="UniProtKB-EC"/>
</dbReference>
<keyword evidence="2 8" id="KW-0963">Cytoplasm</keyword>
<dbReference type="Pfam" id="PF09179">
    <property type="entry name" value="TilS"/>
    <property type="match status" value="1"/>
</dbReference>
<dbReference type="GO" id="GO:0006400">
    <property type="term" value="P:tRNA modification"/>
    <property type="evidence" value="ECO:0007669"/>
    <property type="project" value="UniProtKB-UniRule"/>
</dbReference>
<dbReference type="SMART" id="SM00977">
    <property type="entry name" value="TilS_C"/>
    <property type="match status" value="1"/>
</dbReference>
<dbReference type="SUPFAM" id="SSF52402">
    <property type="entry name" value="Adenine nucleotide alpha hydrolases-like"/>
    <property type="match status" value="1"/>
</dbReference>
<dbReference type="Pfam" id="PF11734">
    <property type="entry name" value="TilS_C"/>
    <property type="match status" value="1"/>
</dbReference>
<evidence type="ECO:0000256" key="6">
    <source>
        <dbReference type="ARBA" id="ARBA00022840"/>
    </source>
</evidence>
<organism evidence="10 11">
    <name type="scientific">Ahniella affigens</name>
    <dbReference type="NCBI Taxonomy" id="2021234"/>
    <lineage>
        <taxon>Bacteria</taxon>
        <taxon>Pseudomonadati</taxon>
        <taxon>Pseudomonadota</taxon>
        <taxon>Gammaproteobacteria</taxon>
        <taxon>Lysobacterales</taxon>
        <taxon>Rhodanobacteraceae</taxon>
        <taxon>Ahniella</taxon>
    </lineage>
</organism>
<dbReference type="Gene3D" id="3.40.50.620">
    <property type="entry name" value="HUPs"/>
    <property type="match status" value="1"/>
</dbReference>
<feature type="domain" description="Lysidine-tRNA(Ile) synthetase C-terminal" evidence="9">
    <location>
        <begin position="367"/>
        <end position="435"/>
    </location>
</feature>
<evidence type="ECO:0000256" key="3">
    <source>
        <dbReference type="ARBA" id="ARBA00022598"/>
    </source>
</evidence>
<name>A0A2P1PTW5_9GAMM</name>
<keyword evidence="6 8" id="KW-0067">ATP-binding</keyword>
<dbReference type="AlphaFoldDB" id="A0A2P1PTW5"/>
<dbReference type="PANTHER" id="PTHR43033">
    <property type="entry name" value="TRNA(ILE)-LYSIDINE SYNTHASE-RELATED"/>
    <property type="match status" value="1"/>
</dbReference>
<evidence type="ECO:0000313" key="11">
    <source>
        <dbReference type="Proteomes" id="UP000241074"/>
    </source>
</evidence>
<dbReference type="SUPFAM" id="SSF82829">
    <property type="entry name" value="MesJ substrate recognition domain-like"/>
    <property type="match status" value="1"/>
</dbReference>
<dbReference type="InterPro" id="IPR012796">
    <property type="entry name" value="Lysidine-tRNA-synth_C"/>
</dbReference>
<evidence type="ECO:0000256" key="8">
    <source>
        <dbReference type="HAMAP-Rule" id="MF_01161"/>
    </source>
</evidence>
<comment type="function">
    <text evidence="8">Ligates lysine onto the cytidine present at position 34 of the AUA codon-specific tRNA(Ile) that contains the anticodon CAU, in an ATP-dependent manner. Cytidine is converted to lysidine, thus changing the amino acid specificity of the tRNA from methionine to isoleucine.</text>
</comment>
<gene>
    <name evidence="8 10" type="primary">tilS</name>
    <name evidence="10" type="ORF">C7S18_14250</name>
</gene>
<dbReference type="InterPro" id="IPR011063">
    <property type="entry name" value="TilS/TtcA_N"/>
</dbReference>
<reference evidence="10 11" key="2">
    <citation type="submission" date="2018-03" db="EMBL/GenBank/DDBJ databases">
        <authorList>
            <person name="Keele B.F."/>
        </authorList>
    </citation>
    <scope>NUCLEOTIDE SEQUENCE [LARGE SCALE GENOMIC DNA]</scope>
    <source>
        <strain evidence="10 11">D13</strain>
    </source>
</reference>
<keyword evidence="5 8" id="KW-0547">Nucleotide-binding</keyword>
<comment type="subcellular location">
    <subcellularLocation>
        <location evidence="1 8">Cytoplasm</location>
    </subcellularLocation>
</comment>
<dbReference type="InterPro" id="IPR012094">
    <property type="entry name" value="tRNA_Ile_lys_synt"/>
</dbReference>
<dbReference type="NCBIfam" id="TIGR02432">
    <property type="entry name" value="lysidine_TilS_N"/>
    <property type="match status" value="1"/>
</dbReference>
<keyword evidence="4 8" id="KW-0819">tRNA processing</keyword>
<feature type="binding site" evidence="8">
    <location>
        <begin position="39"/>
        <end position="44"/>
    </location>
    <ligand>
        <name>ATP</name>
        <dbReference type="ChEBI" id="CHEBI:30616"/>
    </ligand>
</feature>
<evidence type="ECO:0000256" key="4">
    <source>
        <dbReference type="ARBA" id="ARBA00022694"/>
    </source>
</evidence>
<dbReference type="NCBIfam" id="TIGR02433">
    <property type="entry name" value="lysidine_TilS_C"/>
    <property type="match status" value="1"/>
</dbReference>
<dbReference type="HAMAP" id="MF_01161">
    <property type="entry name" value="tRNA_Ile_lys_synt"/>
    <property type="match status" value="1"/>
</dbReference>
<dbReference type="GO" id="GO:0005737">
    <property type="term" value="C:cytoplasm"/>
    <property type="evidence" value="ECO:0007669"/>
    <property type="project" value="UniProtKB-SubCell"/>
</dbReference>
<reference evidence="10 11" key="1">
    <citation type="submission" date="2018-03" db="EMBL/GenBank/DDBJ databases">
        <title>Ahniella affigens gen. nov., sp. nov., a gammaproteobacterium isolated from sandy soil near a stream.</title>
        <authorList>
            <person name="Ko Y."/>
            <person name="Kim J.-H."/>
        </authorList>
    </citation>
    <scope>NUCLEOTIDE SEQUENCE [LARGE SCALE GENOMIC DNA]</scope>
    <source>
        <strain evidence="10 11">D13</strain>
    </source>
</reference>
<dbReference type="RefSeq" id="WP_106892203.1">
    <property type="nucleotide sequence ID" value="NZ_CP027860.1"/>
</dbReference>
<dbReference type="OrthoDB" id="9807403at2"/>
<evidence type="ECO:0000313" key="10">
    <source>
        <dbReference type="EMBL" id="AVP98283.1"/>
    </source>
</evidence>
<evidence type="ECO:0000256" key="7">
    <source>
        <dbReference type="ARBA" id="ARBA00048539"/>
    </source>
</evidence>
<proteinExistence type="inferred from homology"/>
<dbReference type="GO" id="GO:0005524">
    <property type="term" value="F:ATP binding"/>
    <property type="evidence" value="ECO:0007669"/>
    <property type="project" value="UniProtKB-UniRule"/>
</dbReference>
<dbReference type="PANTHER" id="PTHR43033:SF1">
    <property type="entry name" value="TRNA(ILE)-LYSIDINE SYNTHASE-RELATED"/>
    <property type="match status" value="1"/>
</dbReference>
<dbReference type="Gene3D" id="1.20.59.20">
    <property type="match status" value="1"/>
</dbReference>
<dbReference type="InterPro" id="IPR012795">
    <property type="entry name" value="tRNA_Ile_lys_synt_N"/>
</dbReference>